<gene>
    <name evidence="2" type="ORF">Lac1_00630</name>
</gene>
<protein>
    <recommendedName>
        <fullName evidence="4">Lipoprotein</fullName>
    </recommendedName>
</protein>
<reference evidence="3" key="1">
    <citation type="journal article" date="2023" name="Int. J. Syst. Evol. Microbiol.">
        <title>Claveliimonas bilis gen. nov., sp. nov., deoxycholic acid-producing bacteria isolated from human faeces, and reclassification of Sellimonas monacensis Zenner et al. 2021 as Claveliimonas monacensis comb. nov.</title>
        <authorList>
            <person name="Hisatomi A."/>
            <person name="Kastawa N.W.E.P.G."/>
            <person name="Song I."/>
            <person name="Ohkuma M."/>
            <person name="Fukiya S."/>
            <person name="Sakamoto M."/>
        </authorList>
    </citation>
    <scope>NUCLEOTIDE SEQUENCE [LARGE SCALE GENOMIC DNA]</scope>
    <source>
        <strain evidence="3">12BBH14</strain>
    </source>
</reference>
<accession>A0ABN6YYB4</accession>
<evidence type="ECO:0000313" key="2">
    <source>
        <dbReference type="EMBL" id="BDZ75880.1"/>
    </source>
</evidence>
<evidence type="ECO:0000256" key="1">
    <source>
        <dbReference type="SAM" id="SignalP"/>
    </source>
</evidence>
<name>A0ABN6YYB4_9FIRM</name>
<keyword evidence="1" id="KW-0732">Signal</keyword>
<dbReference type="RefSeq" id="WP_230107495.1">
    <property type="nucleotide sequence ID" value="NZ_AP024845.1"/>
</dbReference>
<organism evidence="2 3">
    <name type="scientific">Claveliimonas bilis</name>
    <dbReference type="NCBI Taxonomy" id="3028070"/>
    <lineage>
        <taxon>Bacteria</taxon>
        <taxon>Bacillati</taxon>
        <taxon>Bacillota</taxon>
        <taxon>Clostridia</taxon>
        <taxon>Lachnospirales</taxon>
        <taxon>Lachnospiraceae</taxon>
        <taxon>Claveliimonas</taxon>
    </lineage>
</organism>
<feature type="signal peptide" evidence="1">
    <location>
        <begin position="1"/>
        <end position="27"/>
    </location>
</feature>
<feature type="chain" id="PRO_5046769191" description="Lipoprotein" evidence="1">
    <location>
        <begin position="28"/>
        <end position="187"/>
    </location>
</feature>
<evidence type="ECO:0000313" key="3">
    <source>
        <dbReference type="Proteomes" id="UP001305815"/>
    </source>
</evidence>
<dbReference type="Proteomes" id="UP001305815">
    <property type="component" value="Chromosome"/>
</dbReference>
<evidence type="ECO:0008006" key="4">
    <source>
        <dbReference type="Google" id="ProtNLM"/>
    </source>
</evidence>
<proteinExistence type="predicted"/>
<keyword evidence="3" id="KW-1185">Reference proteome</keyword>
<sequence length="187" mass="21500">MKREQKKKGFRQAVLLLMGVFVLSALAGCGKKPAEAQEVTKAEGTLRIGEEITLYIEDTQYMSQVKPPSPMGYYDYYPEEEGWRYLVVSGTTENRSGEDFNPKRCYVEGYVDGEPREGKLLILAAPGTEFWDTLPADSKKGSWDFYLFTLIREEEEPEELGFFYNDGFTEAKEGEKWDHKITLELFE</sequence>
<dbReference type="EMBL" id="AP027742">
    <property type="protein sequence ID" value="BDZ75880.1"/>
    <property type="molecule type" value="Genomic_DNA"/>
</dbReference>
<dbReference type="PROSITE" id="PS51257">
    <property type="entry name" value="PROKAR_LIPOPROTEIN"/>
    <property type="match status" value="1"/>
</dbReference>